<dbReference type="EMBL" id="JBHUPE010000020">
    <property type="protein sequence ID" value="MFD2907051.1"/>
    <property type="molecule type" value="Genomic_DNA"/>
</dbReference>
<proteinExistence type="predicted"/>
<dbReference type="Proteomes" id="UP001597509">
    <property type="component" value="Unassembled WGS sequence"/>
</dbReference>
<dbReference type="RefSeq" id="WP_380924392.1">
    <property type="nucleotide sequence ID" value="NZ_JBHUPE010000020.1"/>
</dbReference>
<dbReference type="InterPro" id="IPR046233">
    <property type="entry name" value="DUF6266"/>
</dbReference>
<accession>A0ABW5Z422</accession>
<comment type="caution">
    <text evidence="1">The sequence shown here is derived from an EMBL/GenBank/DDBJ whole genome shotgun (WGS) entry which is preliminary data.</text>
</comment>
<evidence type="ECO:0000313" key="2">
    <source>
        <dbReference type="Proteomes" id="UP001597509"/>
    </source>
</evidence>
<sequence>MAILKGGINGPFSGKVGSIVGYELNGQAIIRSLPKVVKRAPSELTLINRMRMKVVSQFLRHLKAPIAFGYKNVAPKGSRIGTFQSAQSYLFHNAIDYDTENVPYVNPEKVLVFRGDMVPPLLINVERRDNKLYVEWNKDVCKGYPAAVVVLAYVIEKSCAWNEGAAISTDGKMLWEHAQFSIKEDQVHIYVGFYDMLHDKFSDSVYGGCV</sequence>
<gene>
    <name evidence="1" type="ORF">ACFS6I_24215</name>
</gene>
<protein>
    <submittedName>
        <fullName evidence="1">DUF6266 family protein</fullName>
    </submittedName>
</protein>
<name>A0ABW5Z422_9SPHI</name>
<dbReference type="Pfam" id="PF19781">
    <property type="entry name" value="DUF6266"/>
    <property type="match status" value="1"/>
</dbReference>
<evidence type="ECO:0000313" key="1">
    <source>
        <dbReference type="EMBL" id="MFD2907051.1"/>
    </source>
</evidence>
<keyword evidence="2" id="KW-1185">Reference proteome</keyword>
<organism evidence="1 2">
    <name type="scientific">Sphingobacterium anhuiense</name>
    <dbReference type="NCBI Taxonomy" id="493780"/>
    <lineage>
        <taxon>Bacteria</taxon>
        <taxon>Pseudomonadati</taxon>
        <taxon>Bacteroidota</taxon>
        <taxon>Sphingobacteriia</taxon>
        <taxon>Sphingobacteriales</taxon>
        <taxon>Sphingobacteriaceae</taxon>
        <taxon>Sphingobacterium</taxon>
    </lineage>
</organism>
<reference evidence="2" key="1">
    <citation type="journal article" date="2019" name="Int. J. Syst. Evol. Microbiol.">
        <title>The Global Catalogue of Microorganisms (GCM) 10K type strain sequencing project: providing services to taxonomists for standard genome sequencing and annotation.</title>
        <authorList>
            <consortium name="The Broad Institute Genomics Platform"/>
            <consortium name="The Broad Institute Genome Sequencing Center for Infectious Disease"/>
            <person name="Wu L."/>
            <person name="Ma J."/>
        </authorList>
    </citation>
    <scope>NUCLEOTIDE SEQUENCE [LARGE SCALE GENOMIC DNA]</scope>
    <source>
        <strain evidence="2">KCTC 22209</strain>
    </source>
</reference>